<feature type="domain" description="VWFD" evidence="11">
    <location>
        <begin position="640"/>
        <end position="839"/>
    </location>
</feature>
<feature type="domain" description="Sushi" evidence="9">
    <location>
        <begin position="921"/>
        <end position="982"/>
    </location>
</feature>
<evidence type="ECO:0000256" key="3">
    <source>
        <dbReference type="ARBA" id="ARBA00022989"/>
    </source>
</evidence>
<dbReference type="Pfam" id="PF00084">
    <property type="entry name" value="Sushi"/>
    <property type="match status" value="1"/>
</dbReference>
<comment type="caution">
    <text evidence="12">The sequence shown here is derived from an EMBL/GenBank/DDBJ whole genome shotgun (WGS) entry which is preliminary data.</text>
</comment>
<feature type="domain" description="AMOP" evidence="8">
    <location>
        <begin position="494"/>
        <end position="628"/>
    </location>
</feature>
<dbReference type="PROSITE" id="PS50923">
    <property type="entry name" value="SUSHI"/>
    <property type="match status" value="1"/>
</dbReference>
<keyword evidence="2" id="KW-0812">Transmembrane</keyword>
<dbReference type="InterPro" id="IPR035976">
    <property type="entry name" value="Sushi/SCR/CCP_sf"/>
</dbReference>
<keyword evidence="3" id="KW-1133">Transmembrane helix</keyword>
<dbReference type="OMA" id="ICEMVNT"/>
<comment type="subcellular location">
    <subcellularLocation>
        <location evidence="1">Membrane</location>
    </subcellularLocation>
</comment>
<dbReference type="PANTHER" id="PTHR13802:SF52">
    <property type="entry name" value="MUCIN-4"/>
    <property type="match status" value="1"/>
</dbReference>
<dbReference type="InterPro" id="IPR003886">
    <property type="entry name" value="NIDO_dom"/>
</dbReference>
<evidence type="ECO:0000256" key="5">
    <source>
        <dbReference type="ARBA" id="ARBA00023157"/>
    </source>
</evidence>
<keyword evidence="7" id="KW-0732">Signal</keyword>
<dbReference type="PROSITE" id="PS51233">
    <property type="entry name" value="VWFD"/>
    <property type="match status" value="1"/>
</dbReference>
<dbReference type="SUPFAM" id="SSF57535">
    <property type="entry name" value="Complement control module/SCR domain"/>
    <property type="match status" value="1"/>
</dbReference>
<dbReference type="PROSITE" id="PS51220">
    <property type="entry name" value="NIDO"/>
    <property type="match status" value="1"/>
</dbReference>
<evidence type="ECO:0000259" key="10">
    <source>
        <dbReference type="PROSITE" id="PS51220"/>
    </source>
</evidence>
<organism evidence="12 13">
    <name type="scientific">Folsomia candida</name>
    <name type="common">Springtail</name>
    <dbReference type="NCBI Taxonomy" id="158441"/>
    <lineage>
        <taxon>Eukaryota</taxon>
        <taxon>Metazoa</taxon>
        <taxon>Ecdysozoa</taxon>
        <taxon>Arthropoda</taxon>
        <taxon>Hexapoda</taxon>
        <taxon>Collembola</taxon>
        <taxon>Entomobryomorpha</taxon>
        <taxon>Isotomoidea</taxon>
        <taxon>Isotomidae</taxon>
        <taxon>Proisotominae</taxon>
        <taxon>Folsomia</taxon>
    </lineage>
</organism>
<dbReference type="InterPro" id="IPR000436">
    <property type="entry name" value="Sushi_SCR_CCP_dom"/>
</dbReference>
<dbReference type="PANTHER" id="PTHR13802">
    <property type="entry name" value="MUCIN 4-RELATED"/>
    <property type="match status" value="1"/>
</dbReference>
<dbReference type="EMBL" id="LNIX01000019">
    <property type="protein sequence ID" value="OXA44401.1"/>
    <property type="molecule type" value="Genomic_DNA"/>
</dbReference>
<protein>
    <submittedName>
        <fullName evidence="12">Protein mesh</fullName>
    </submittedName>
</protein>
<dbReference type="AlphaFoldDB" id="A0A226DII4"/>
<dbReference type="Pfam" id="PF23263">
    <property type="entry name" value="C8-3_MUC4"/>
    <property type="match status" value="1"/>
</dbReference>
<evidence type="ECO:0000313" key="12">
    <source>
        <dbReference type="EMBL" id="OXA44401.1"/>
    </source>
</evidence>
<dbReference type="GO" id="GO:0016020">
    <property type="term" value="C:membrane"/>
    <property type="evidence" value="ECO:0007669"/>
    <property type="project" value="UniProtKB-SubCell"/>
</dbReference>
<comment type="caution">
    <text evidence="6">Lacks conserved residue(s) required for the propagation of feature annotation.</text>
</comment>
<dbReference type="Pfam" id="PF06119">
    <property type="entry name" value="NIDO"/>
    <property type="match status" value="1"/>
</dbReference>
<reference evidence="12 13" key="1">
    <citation type="submission" date="2015-12" db="EMBL/GenBank/DDBJ databases">
        <title>The genome of Folsomia candida.</title>
        <authorList>
            <person name="Faddeeva A."/>
            <person name="Derks M.F."/>
            <person name="Anvar Y."/>
            <person name="Smit S."/>
            <person name="Van Straalen N."/>
            <person name="Roelofs D."/>
        </authorList>
    </citation>
    <scope>NUCLEOTIDE SEQUENCE [LARGE SCALE GENOMIC DNA]</scope>
    <source>
        <strain evidence="12 13">VU population</strain>
        <tissue evidence="12">Whole body</tissue>
    </source>
</reference>
<evidence type="ECO:0000256" key="7">
    <source>
        <dbReference type="SAM" id="SignalP"/>
    </source>
</evidence>
<accession>A0A226DII4</accession>
<feature type="domain" description="NIDO" evidence="10">
    <location>
        <begin position="106"/>
        <end position="268"/>
    </location>
</feature>
<dbReference type="Proteomes" id="UP000198287">
    <property type="component" value="Unassembled WGS sequence"/>
</dbReference>
<evidence type="ECO:0000256" key="6">
    <source>
        <dbReference type="PROSITE-ProRule" id="PRU00302"/>
    </source>
</evidence>
<evidence type="ECO:0000256" key="2">
    <source>
        <dbReference type="ARBA" id="ARBA00022692"/>
    </source>
</evidence>
<dbReference type="GO" id="GO:0007160">
    <property type="term" value="P:cell-matrix adhesion"/>
    <property type="evidence" value="ECO:0007669"/>
    <property type="project" value="InterPro"/>
</dbReference>
<keyword evidence="5" id="KW-1015">Disulfide bond</keyword>
<feature type="chain" id="PRO_5012917566" evidence="7">
    <location>
        <begin position="29"/>
        <end position="1006"/>
    </location>
</feature>
<evidence type="ECO:0000259" key="9">
    <source>
        <dbReference type="PROSITE" id="PS50923"/>
    </source>
</evidence>
<name>A0A226DII4_FOLCA</name>
<proteinExistence type="predicted"/>
<dbReference type="PROSITE" id="PS50856">
    <property type="entry name" value="AMOP"/>
    <property type="match status" value="1"/>
</dbReference>
<dbReference type="InterPro" id="IPR001846">
    <property type="entry name" value="VWF_type-D"/>
</dbReference>
<evidence type="ECO:0000256" key="4">
    <source>
        <dbReference type="ARBA" id="ARBA00023136"/>
    </source>
</evidence>
<dbReference type="InterPro" id="IPR056619">
    <property type="entry name" value="C8-3_MUC4"/>
</dbReference>
<evidence type="ECO:0000259" key="11">
    <source>
        <dbReference type="PROSITE" id="PS51233"/>
    </source>
</evidence>
<feature type="signal peptide" evidence="7">
    <location>
        <begin position="1"/>
        <end position="28"/>
    </location>
</feature>
<evidence type="ECO:0000313" key="13">
    <source>
        <dbReference type="Proteomes" id="UP000198287"/>
    </source>
</evidence>
<dbReference type="InterPro" id="IPR005533">
    <property type="entry name" value="AMOP_dom"/>
</dbReference>
<keyword evidence="6" id="KW-0768">Sushi</keyword>
<dbReference type="CDD" id="cd00033">
    <property type="entry name" value="CCP"/>
    <property type="match status" value="1"/>
</dbReference>
<dbReference type="SMART" id="SM00539">
    <property type="entry name" value="NIDO"/>
    <property type="match status" value="1"/>
</dbReference>
<dbReference type="SMART" id="SM00723">
    <property type="entry name" value="AMOP"/>
    <property type="match status" value="1"/>
</dbReference>
<evidence type="ECO:0000256" key="1">
    <source>
        <dbReference type="ARBA" id="ARBA00004370"/>
    </source>
</evidence>
<keyword evidence="4" id="KW-0472">Membrane</keyword>
<dbReference type="OrthoDB" id="6020543at2759"/>
<evidence type="ECO:0000259" key="8">
    <source>
        <dbReference type="PROSITE" id="PS50856"/>
    </source>
</evidence>
<gene>
    <name evidence="12" type="ORF">Fcan01_20958</name>
</gene>
<keyword evidence="13" id="KW-1185">Reference proteome</keyword>
<dbReference type="InterPro" id="IPR051495">
    <property type="entry name" value="Epithelial_Barrier/Signaling"/>
</dbReference>
<dbReference type="SMART" id="SM00032">
    <property type="entry name" value="CCP"/>
    <property type="match status" value="1"/>
</dbReference>
<dbReference type="Gene3D" id="2.10.70.10">
    <property type="entry name" value="Complement Module, domain 1"/>
    <property type="match status" value="1"/>
</dbReference>
<sequence length="1006" mass="110142">MAKKASKLAGSFIILIQLFLLIFPYTSCEELKEDMFPYGVENGDIRMFETDDGFDVAPLIFGNFKFFNNTYNRVFISNNGILSFVNGIGQYTPTCGPLLNTPIVMGYWADAITTGGNMGSVYYRESINKTILAKAADEITAAFPSIPNPDLTWTFVTTYDNVGFYGARNTTNCTGVNFRNTFQIILTTDGYHSFVILNYNKITWTAGTASGGNQCTGLGGRPAKAGFDYGDNTMLYTIEGSCYESIVNISQSSNVDYPGKWIFKVDQKVDSASCVDYSDKIKIAPVAVSMLGYSEIVLSGPCFNNYTRAVCIFHDKELIEVVGVFSPDKRKVFCLTAPFQTWGMVSVSLTLTLDNFTDVTFHGSIYTTATPRDTLSLDTNADTTIFMSWDPLSFRRVAVPAAVEVRAPAMLEISLINVYMTPRNKIIYATPIQVGDPIVNIGQYEVNLPLNITALTNLSSTFFIALSLKNPNPVLFPVGKYVLSELLHSGYGKTLADLQVWCDNWFKDDLGPPRIILPCPPSLPLAQMDGRYQSILSSGAEEIPNSDDLIVNKFIQTISNFDGSGQECFYNQKGQLVSGPPFGGSANLVSPHSSLGPVGHHVADVAPYLMCCIFGNSMQNCSSYYVKRPSNYGLGYVPPRFGFGFGDPHISTVDGVRYTFNGVGEFWMVYGSSQFGMQCRMEQFIGQGGSTNASVFTAFAFKEANRTIQVEWNRLKETFNVYLDHVFVSSEVLIGEGGLVVDGVSIHIGNGTILELSFSSGFFFEIKSAPGAVNALSVTTGVYGNQVLNKGYSGLLGRIDGRTENDLTSRNGNFISVNSSLAEIHRFGISWATFENESLFYYQDGKSHGSYQNLNFTPNFETPQISNLPGNVVAMCNGSVECLYDFASTGSKDFAEGTKVEVKIEKVLDAVVRSELNDDNPTCVPLPNPKNGYVISSNIQFNGVARFYCNAGFKLVGNSVVACSVKYGNDAVWNGTAPICVRGSGPPKKCVMDKNNQNTDGKVCWY</sequence>